<feature type="compositionally biased region" description="Acidic residues" evidence="1">
    <location>
        <begin position="9"/>
        <end position="21"/>
    </location>
</feature>
<name>A0A0R3TWQ8_RODNA</name>
<feature type="compositionally biased region" description="Polar residues" evidence="1">
    <location>
        <begin position="258"/>
        <end position="268"/>
    </location>
</feature>
<feature type="region of interest" description="Disordered" evidence="1">
    <location>
        <begin position="252"/>
        <end position="281"/>
    </location>
</feature>
<accession>A0A0R3TWQ8</accession>
<feature type="region of interest" description="Disordered" evidence="1">
    <location>
        <begin position="148"/>
        <end position="171"/>
    </location>
</feature>
<keyword evidence="3" id="KW-1185">Reference proteome</keyword>
<evidence type="ECO:0000313" key="3">
    <source>
        <dbReference type="Proteomes" id="UP000278807"/>
    </source>
</evidence>
<dbReference type="WBParaSite" id="HNAJ_0001229401-mRNA-1">
    <property type="protein sequence ID" value="HNAJ_0001229401-mRNA-1"/>
    <property type="gene ID" value="HNAJ_0001229401"/>
</dbReference>
<feature type="region of interest" description="Disordered" evidence="1">
    <location>
        <begin position="303"/>
        <end position="334"/>
    </location>
</feature>
<dbReference type="EMBL" id="UZAE01014169">
    <property type="protein sequence ID" value="VDO12657.1"/>
    <property type="molecule type" value="Genomic_DNA"/>
</dbReference>
<dbReference type="Proteomes" id="UP000278807">
    <property type="component" value="Unassembled WGS sequence"/>
</dbReference>
<feature type="compositionally biased region" description="Basic and acidic residues" evidence="1">
    <location>
        <begin position="148"/>
        <end position="164"/>
    </location>
</feature>
<feature type="region of interest" description="Disordered" evidence="1">
    <location>
        <begin position="359"/>
        <end position="378"/>
    </location>
</feature>
<evidence type="ECO:0000313" key="2">
    <source>
        <dbReference type="EMBL" id="VDO12657.1"/>
    </source>
</evidence>
<reference evidence="4" key="1">
    <citation type="submission" date="2017-02" db="UniProtKB">
        <authorList>
            <consortium name="WormBaseParasite"/>
        </authorList>
    </citation>
    <scope>IDENTIFICATION</scope>
</reference>
<dbReference type="AlphaFoldDB" id="A0A0R3TWQ8"/>
<feature type="region of interest" description="Disordered" evidence="1">
    <location>
        <begin position="407"/>
        <end position="441"/>
    </location>
</feature>
<dbReference type="STRING" id="102285.A0A0R3TWQ8"/>
<organism evidence="4">
    <name type="scientific">Rodentolepis nana</name>
    <name type="common">Dwarf tapeworm</name>
    <name type="synonym">Hymenolepis nana</name>
    <dbReference type="NCBI Taxonomy" id="102285"/>
    <lineage>
        <taxon>Eukaryota</taxon>
        <taxon>Metazoa</taxon>
        <taxon>Spiralia</taxon>
        <taxon>Lophotrochozoa</taxon>
        <taxon>Platyhelminthes</taxon>
        <taxon>Cestoda</taxon>
        <taxon>Eucestoda</taxon>
        <taxon>Cyclophyllidea</taxon>
        <taxon>Hymenolepididae</taxon>
        <taxon>Rodentolepis</taxon>
    </lineage>
</organism>
<sequence length="750" mass="82198">MESCPEENQCPEDTTEPDTDADGTTSGCEYRDCIIKIVQKLSPELGECIKSCADKIQCPDDEGKPCPDSQTQPDCSENVECEIKMNLLKITQNFNSILEKYIGLGSGEAPEPEKPSEPDLDVDSTNALNFIKKVLQKLCPELSACMEKNEDKNTSPDDQTKPCPDKPTQPECSENIDCEIKLALLELVQTFNSILLDSTEPGDEESTDPEDPSEPGDFEECEIDPDDTTSCSDYRDCIIKLAQKLCPELAESMGASGDKNSSPDSQTKPCPDKPTQPECSSNIDCEIKTSILELVQNFNTILLDSKKPSGGEGTTEPENPSKPDPNPDGNSSSDYLNCIKMLLQKLSPELAECVKTCADKTPSPDDQNKPCPDQPTEPKCSETVECKIKMNLLKLAQNFNSILEKYLGTGEGDTSDPEDPSEPEEPSEPDTDPEEPNPGSDFRESILKLVKYLCPDLAMLIETCTGEVAGNQMDSGLLPSIPGLTDETYNILRESLINLLLVVYPELAPCFETDPDDNGDCGTEPEIPDVPDPNEPTGCTSVKQCLRLLSEKLNPELFCALENCTQQCPCPQPMPCPPTCSSPCPQPCPQICPQPICDDVPIEEANQCLLTIANALRDQLDDGTEQICPCQPQAQASAFRLPSSPAAIRSPAISSALTARSIRPATPTNILAQRANLLKKPRVLRPAVSKTVRFAKTARAYKPRLPLIPKTFQTRSIRMRPTRSLLYTKLGKPVRPVISRLKTTRSLRRY</sequence>
<reference evidence="2 3" key="2">
    <citation type="submission" date="2018-11" db="EMBL/GenBank/DDBJ databases">
        <authorList>
            <consortium name="Pathogen Informatics"/>
        </authorList>
    </citation>
    <scope>NUCLEOTIDE SEQUENCE [LARGE SCALE GENOMIC DNA]</scope>
</reference>
<feature type="compositionally biased region" description="Acidic residues" evidence="1">
    <location>
        <begin position="200"/>
        <end position="227"/>
    </location>
</feature>
<evidence type="ECO:0000256" key="1">
    <source>
        <dbReference type="SAM" id="MobiDB-lite"/>
    </source>
</evidence>
<proteinExistence type="predicted"/>
<feature type="region of interest" description="Disordered" evidence="1">
    <location>
        <begin position="1"/>
        <end position="27"/>
    </location>
</feature>
<protein>
    <submittedName>
        <fullName evidence="4">WAP domain-containing protein</fullName>
    </submittedName>
</protein>
<feature type="compositionally biased region" description="Acidic residues" evidence="1">
    <location>
        <begin position="413"/>
        <end position="435"/>
    </location>
</feature>
<feature type="region of interest" description="Disordered" evidence="1">
    <location>
        <begin position="197"/>
        <end position="227"/>
    </location>
</feature>
<evidence type="ECO:0000313" key="4">
    <source>
        <dbReference type="WBParaSite" id="HNAJ_0001229401-mRNA-1"/>
    </source>
</evidence>
<gene>
    <name evidence="2" type="ORF">HNAJ_LOCUS12281</name>
</gene>